<protein>
    <submittedName>
        <fullName evidence="1">16332_t:CDS:1</fullName>
    </submittedName>
</protein>
<accession>A0ACA9KHQ9</accession>
<comment type="caution">
    <text evidence="1">The sequence shown here is derived from an EMBL/GenBank/DDBJ whole genome shotgun (WGS) entry which is preliminary data.</text>
</comment>
<proteinExistence type="predicted"/>
<evidence type="ECO:0000313" key="2">
    <source>
        <dbReference type="Proteomes" id="UP000789525"/>
    </source>
</evidence>
<evidence type="ECO:0000313" key="1">
    <source>
        <dbReference type="EMBL" id="CAG8474186.1"/>
    </source>
</evidence>
<dbReference type="Proteomes" id="UP000789525">
    <property type="component" value="Unassembled WGS sequence"/>
</dbReference>
<name>A0ACA9KHQ9_9GLOM</name>
<feature type="non-terminal residue" evidence="1">
    <location>
        <position position="246"/>
    </location>
</feature>
<dbReference type="EMBL" id="CAJVPT010002051">
    <property type="protein sequence ID" value="CAG8474186.1"/>
    <property type="molecule type" value="Genomic_DNA"/>
</dbReference>
<sequence>MKNSLVSEIRHSVDEYGLKGRKVDSVYFGGGTPSLALPSTFDAILRTISQYCYLPIDAEITMESTESKKLVEFRSIGINRLSLGLQSLYPKDLKLLGRDHSVEEGVKSLEMAKLMALKLASNHVSLYELTIKSGTPIYRDYKLGRYTTPTTDTMAGMYEATVQVAKDFGFNQYEVSSFERKEKFSKHNFGYWRGSDYLGIGPGAHGRIYNPSTATRTRTYNVCKDRDHQILYPEEWMAQCEELGHG</sequence>
<keyword evidence="2" id="KW-1185">Reference proteome</keyword>
<reference evidence="1" key="1">
    <citation type="submission" date="2021-06" db="EMBL/GenBank/DDBJ databases">
        <authorList>
            <person name="Kallberg Y."/>
            <person name="Tangrot J."/>
            <person name="Rosling A."/>
        </authorList>
    </citation>
    <scope>NUCLEOTIDE SEQUENCE</scope>
    <source>
        <strain evidence="1">CL356</strain>
    </source>
</reference>
<organism evidence="1 2">
    <name type="scientific">Acaulospora colombiana</name>
    <dbReference type="NCBI Taxonomy" id="27376"/>
    <lineage>
        <taxon>Eukaryota</taxon>
        <taxon>Fungi</taxon>
        <taxon>Fungi incertae sedis</taxon>
        <taxon>Mucoromycota</taxon>
        <taxon>Glomeromycotina</taxon>
        <taxon>Glomeromycetes</taxon>
        <taxon>Diversisporales</taxon>
        <taxon>Acaulosporaceae</taxon>
        <taxon>Acaulospora</taxon>
    </lineage>
</organism>
<gene>
    <name evidence="1" type="ORF">ACOLOM_LOCUS1718</name>
</gene>